<feature type="domain" description="Reverse transcriptase" evidence="1">
    <location>
        <begin position="1"/>
        <end position="173"/>
    </location>
</feature>
<dbReference type="Proteomes" id="UP000467841">
    <property type="component" value="Unassembled WGS sequence"/>
</dbReference>
<comment type="caution">
    <text evidence="2">The sequence shown here is derived from an EMBL/GenBank/DDBJ whole genome shotgun (WGS) entry which is preliminary data.</text>
</comment>
<proteinExistence type="predicted"/>
<dbReference type="AlphaFoldDB" id="A0A6D2KRH5"/>
<accession>A0A6D2KRH5</accession>
<organism evidence="2 3">
    <name type="scientific">Microthlaspi erraticum</name>
    <dbReference type="NCBI Taxonomy" id="1685480"/>
    <lineage>
        <taxon>Eukaryota</taxon>
        <taxon>Viridiplantae</taxon>
        <taxon>Streptophyta</taxon>
        <taxon>Embryophyta</taxon>
        <taxon>Tracheophyta</taxon>
        <taxon>Spermatophyta</taxon>
        <taxon>Magnoliopsida</taxon>
        <taxon>eudicotyledons</taxon>
        <taxon>Gunneridae</taxon>
        <taxon>Pentapetalae</taxon>
        <taxon>rosids</taxon>
        <taxon>malvids</taxon>
        <taxon>Brassicales</taxon>
        <taxon>Brassicaceae</taxon>
        <taxon>Coluteocarpeae</taxon>
        <taxon>Microthlaspi</taxon>
    </lineage>
</organism>
<keyword evidence="3" id="KW-1185">Reference proteome</keyword>
<dbReference type="PROSITE" id="PS50878">
    <property type="entry name" value="RT_POL"/>
    <property type="match status" value="1"/>
</dbReference>
<protein>
    <recommendedName>
        <fullName evidence="1">Reverse transcriptase domain-containing protein</fullName>
    </recommendedName>
</protein>
<dbReference type="SUPFAM" id="SSF56672">
    <property type="entry name" value="DNA/RNA polymerases"/>
    <property type="match status" value="1"/>
</dbReference>
<reference evidence="2" key="1">
    <citation type="submission" date="2020-01" db="EMBL/GenBank/DDBJ databases">
        <authorList>
            <person name="Mishra B."/>
        </authorList>
    </citation>
    <scope>NUCLEOTIDE SEQUENCE [LARGE SCALE GENOMIC DNA]</scope>
</reference>
<evidence type="ECO:0000313" key="3">
    <source>
        <dbReference type="Proteomes" id="UP000467841"/>
    </source>
</evidence>
<sequence length="218" mass="24509">MAVKSDMTKAYDRIEWEFVRLVLQRLGFDSKWVQWVMQCLTTVSYSYLINGTAQGMVKPTRGIRQGDPLSPYIFILCSEVLSGLCNRAQENGSLPGIRVSKRSPRVNHLLFADDTMIFCKANPTTCNTLLNILRKYETASGQKINRTKSAITFSAKTNAAVRQQVKNALGIQQEGGVGKYLGLPEHFGRRKKDLFSQIVDRVKQRAQSWSTKRLSSAG</sequence>
<dbReference type="PANTHER" id="PTHR33116">
    <property type="entry name" value="REVERSE TRANSCRIPTASE ZINC-BINDING DOMAIN-CONTAINING PROTEIN-RELATED-RELATED"/>
    <property type="match status" value="1"/>
</dbReference>
<evidence type="ECO:0000259" key="1">
    <source>
        <dbReference type="PROSITE" id="PS50878"/>
    </source>
</evidence>
<name>A0A6D2KRH5_9BRAS</name>
<evidence type="ECO:0000313" key="2">
    <source>
        <dbReference type="EMBL" id="CAA7054622.1"/>
    </source>
</evidence>
<dbReference type="Pfam" id="PF00078">
    <property type="entry name" value="RVT_1"/>
    <property type="match status" value="1"/>
</dbReference>
<dbReference type="PANTHER" id="PTHR33116:SF86">
    <property type="entry name" value="REVERSE TRANSCRIPTASE DOMAIN-CONTAINING PROTEIN"/>
    <property type="match status" value="1"/>
</dbReference>
<dbReference type="OrthoDB" id="1936608at2759"/>
<dbReference type="InterPro" id="IPR043502">
    <property type="entry name" value="DNA/RNA_pol_sf"/>
</dbReference>
<dbReference type="EMBL" id="CACVBM020001584">
    <property type="protein sequence ID" value="CAA7054622.1"/>
    <property type="molecule type" value="Genomic_DNA"/>
</dbReference>
<dbReference type="InterPro" id="IPR000477">
    <property type="entry name" value="RT_dom"/>
</dbReference>
<gene>
    <name evidence="2" type="ORF">MERR_LOCUS41858</name>
</gene>